<gene>
    <name evidence="1" type="ORF">SAMN04487940_12645</name>
</gene>
<dbReference type="Proteomes" id="UP000182932">
    <property type="component" value="Unassembled WGS sequence"/>
</dbReference>
<organism evidence="1 2">
    <name type="scientific">Marinovum algicola</name>
    <dbReference type="NCBI Taxonomy" id="42444"/>
    <lineage>
        <taxon>Bacteria</taxon>
        <taxon>Pseudomonadati</taxon>
        <taxon>Pseudomonadota</taxon>
        <taxon>Alphaproteobacteria</taxon>
        <taxon>Rhodobacterales</taxon>
        <taxon>Roseobacteraceae</taxon>
        <taxon>Marinovum</taxon>
    </lineage>
</organism>
<proteinExistence type="predicted"/>
<comment type="caution">
    <text evidence="1">The sequence shown here is derived from an EMBL/GenBank/DDBJ whole genome shotgun (WGS) entry which is preliminary data.</text>
</comment>
<dbReference type="AlphaFoldDB" id="A0A975WEP0"/>
<dbReference type="RefSeq" id="WP_274591589.1">
    <property type="nucleotide sequence ID" value="NZ_CATLUV010000030.1"/>
</dbReference>
<protein>
    <submittedName>
        <fullName evidence="1">Uncharacterized protein</fullName>
    </submittedName>
</protein>
<keyword evidence="2" id="KW-1185">Reference proteome</keyword>
<accession>A0A975WEP0</accession>
<sequence length="92" mass="10056">MLEGLIVLAAALCGALAGVALGWRLRSALMVRPPHVAEIEALRAELRTAIGLQADKDARIATLEADLEAERTGYVRFEQERRGSQLARRQFG</sequence>
<evidence type="ECO:0000313" key="1">
    <source>
        <dbReference type="EMBL" id="SEK08356.1"/>
    </source>
</evidence>
<name>A0A975WEP0_9RHOB</name>
<dbReference type="EMBL" id="FNYY01000026">
    <property type="protein sequence ID" value="SEK08356.1"/>
    <property type="molecule type" value="Genomic_DNA"/>
</dbReference>
<evidence type="ECO:0000313" key="2">
    <source>
        <dbReference type="Proteomes" id="UP000182932"/>
    </source>
</evidence>
<reference evidence="1 2" key="1">
    <citation type="submission" date="2016-10" db="EMBL/GenBank/DDBJ databases">
        <authorList>
            <person name="Varghese N."/>
            <person name="Submissions S."/>
        </authorList>
    </citation>
    <scope>NUCLEOTIDE SEQUENCE [LARGE SCALE GENOMIC DNA]</scope>
    <source>
        <strain evidence="1 2">FF3</strain>
    </source>
</reference>